<evidence type="ECO:0000313" key="11">
    <source>
        <dbReference type="EMBL" id="OGI98437.1"/>
    </source>
</evidence>
<evidence type="ECO:0008006" key="13">
    <source>
        <dbReference type="Google" id="ProtNLM"/>
    </source>
</evidence>
<evidence type="ECO:0000256" key="7">
    <source>
        <dbReference type="ARBA" id="ARBA00023004"/>
    </source>
</evidence>
<accession>A0A1F6XWE8</accession>
<evidence type="ECO:0000256" key="3">
    <source>
        <dbReference type="ARBA" id="ARBA00001954"/>
    </source>
</evidence>
<keyword evidence="7" id="KW-0408">Iron</keyword>
<dbReference type="GO" id="GO:0005975">
    <property type="term" value="P:carbohydrate metabolic process"/>
    <property type="evidence" value="ECO:0007669"/>
    <property type="project" value="InterPro"/>
</dbReference>
<dbReference type="GO" id="GO:0016857">
    <property type="term" value="F:racemase and epimerase activity, acting on carbohydrates and derivatives"/>
    <property type="evidence" value="ECO:0007669"/>
    <property type="project" value="InterPro"/>
</dbReference>
<dbReference type="InterPro" id="IPR000056">
    <property type="entry name" value="Ribul_P_3_epim-like"/>
</dbReference>
<keyword evidence="5" id="KW-0479">Metal-binding</keyword>
<keyword evidence="6" id="KW-0862">Zinc</keyword>
<evidence type="ECO:0000313" key="12">
    <source>
        <dbReference type="Proteomes" id="UP000176479"/>
    </source>
</evidence>
<keyword evidence="9" id="KW-0413">Isomerase</keyword>
<proteinExistence type="predicted"/>
<comment type="subunit">
    <text evidence="4">Homodimer.</text>
</comment>
<name>A0A1F6XWE8_9BACT</name>
<comment type="caution">
    <text evidence="11">The sequence shown here is derived from an EMBL/GenBank/DDBJ whole genome shotgun (WGS) entry which is preliminary data.</text>
</comment>
<evidence type="ECO:0000256" key="9">
    <source>
        <dbReference type="ARBA" id="ARBA00023235"/>
    </source>
</evidence>
<dbReference type="Pfam" id="PF00834">
    <property type="entry name" value="Ribul_P_3_epim"/>
    <property type="match status" value="1"/>
</dbReference>
<gene>
    <name evidence="11" type="ORF">A3H53_02190</name>
</gene>
<dbReference type="SUPFAM" id="SSF51366">
    <property type="entry name" value="Ribulose-phoshate binding barrel"/>
    <property type="match status" value="1"/>
</dbReference>
<dbReference type="EMBL" id="MFVK01000034">
    <property type="protein sequence ID" value="OGI98437.1"/>
    <property type="molecule type" value="Genomic_DNA"/>
</dbReference>
<protein>
    <recommendedName>
        <fullName evidence="13">Ribulose-phosphate 3-epimerase</fullName>
    </recommendedName>
</protein>
<dbReference type="InterPro" id="IPR011060">
    <property type="entry name" value="RibuloseP-bd_barrel"/>
</dbReference>
<dbReference type="InterPro" id="IPR013785">
    <property type="entry name" value="Aldolase_TIM"/>
</dbReference>
<dbReference type="PANTHER" id="PTHR11749">
    <property type="entry name" value="RIBULOSE-5-PHOSPHATE-3-EPIMERASE"/>
    <property type="match status" value="1"/>
</dbReference>
<organism evidence="11 12">
    <name type="scientific">Candidatus Nomurabacteria bacterium RIFCSPLOWO2_02_FULL_40_10</name>
    <dbReference type="NCBI Taxonomy" id="1801786"/>
    <lineage>
        <taxon>Bacteria</taxon>
        <taxon>Candidatus Nomuraibacteriota</taxon>
    </lineage>
</organism>
<dbReference type="GO" id="GO:1901135">
    <property type="term" value="P:carbohydrate derivative metabolic process"/>
    <property type="evidence" value="ECO:0007669"/>
    <property type="project" value="UniProtKB-ARBA"/>
</dbReference>
<sequence length="211" mass="23805">MVDIIPAILTDSPLKFKELMLRIEPYVKRVHLDIADGDFVPNKTINGYDEIMDIESALEFDIHLMVRKPQEIIKKWLFTHADRFIIHAESEGDLNTIIDELHANRRKVGLTINPEMPVEKLDPHIARVDFVQFMTVNPGFQGSPFVNEVVDKVSEFHQKYPDIMIMCDGGITPETASGLVKAGASVLVSGSYVIKSESVEKAIEELKNCIK</sequence>
<dbReference type="AlphaFoldDB" id="A0A1F6XWE8"/>
<evidence type="ECO:0000256" key="1">
    <source>
        <dbReference type="ARBA" id="ARBA00001936"/>
    </source>
</evidence>
<dbReference type="GO" id="GO:0006091">
    <property type="term" value="P:generation of precursor metabolites and energy"/>
    <property type="evidence" value="ECO:0007669"/>
    <property type="project" value="UniProtKB-ARBA"/>
</dbReference>
<dbReference type="GO" id="GO:0006163">
    <property type="term" value="P:purine nucleotide metabolic process"/>
    <property type="evidence" value="ECO:0007669"/>
    <property type="project" value="UniProtKB-ARBA"/>
</dbReference>
<reference evidence="11 12" key="1">
    <citation type="journal article" date="2016" name="Nat. Commun.">
        <title>Thousands of microbial genomes shed light on interconnected biogeochemical processes in an aquifer system.</title>
        <authorList>
            <person name="Anantharaman K."/>
            <person name="Brown C.T."/>
            <person name="Hug L.A."/>
            <person name="Sharon I."/>
            <person name="Castelle C.J."/>
            <person name="Probst A.J."/>
            <person name="Thomas B.C."/>
            <person name="Singh A."/>
            <person name="Wilkins M.J."/>
            <person name="Karaoz U."/>
            <person name="Brodie E.L."/>
            <person name="Williams K.H."/>
            <person name="Hubbard S.S."/>
            <person name="Banfield J.F."/>
        </authorList>
    </citation>
    <scope>NUCLEOTIDE SEQUENCE [LARGE SCALE GENOMIC DNA]</scope>
</reference>
<evidence type="ECO:0000256" key="6">
    <source>
        <dbReference type="ARBA" id="ARBA00022833"/>
    </source>
</evidence>
<dbReference type="Gene3D" id="3.20.20.70">
    <property type="entry name" value="Aldolase class I"/>
    <property type="match status" value="1"/>
</dbReference>
<evidence type="ECO:0000256" key="2">
    <source>
        <dbReference type="ARBA" id="ARBA00001947"/>
    </source>
</evidence>
<evidence type="ECO:0000256" key="5">
    <source>
        <dbReference type="ARBA" id="ARBA00022723"/>
    </source>
</evidence>
<evidence type="ECO:0000256" key="4">
    <source>
        <dbReference type="ARBA" id="ARBA00011738"/>
    </source>
</evidence>
<dbReference type="GO" id="GO:0046872">
    <property type="term" value="F:metal ion binding"/>
    <property type="evidence" value="ECO:0007669"/>
    <property type="project" value="UniProtKB-KW"/>
</dbReference>
<comment type="cofactor">
    <cofactor evidence="1">
        <name>Mn(2+)</name>
        <dbReference type="ChEBI" id="CHEBI:29035"/>
    </cofactor>
</comment>
<dbReference type="Proteomes" id="UP000176479">
    <property type="component" value="Unassembled WGS sequence"/>
</dbReference>
<dbReference type="CDD" id="cd00429">
    <property type="entry name" value="RPE"/>
    <property type="match status" value="1"/>
</dbReference>
<dbReference type="FunFam" id="3.20.20.70:FF:000191">
    <property type="entry name" value="ribulose-phosphate 3-epimerase isoform X2"/>
    <property type="match status" value="1"/>
</dbReference>
<comment type="cofactor">
    <cofactor evidence="3">
        <name>Fe(2+)</name>
        <dbReference type="ChEBI" id="CHEBI:29033"/>
    </cofactor>
</comment>
<comment type="cofactor">
    <cofactor evidence="2">
        <name>Zn(2+)</name>
        <dbReference type="ChEBI" id="CHEBI:29105"/>
    </cofactor>
</comment>
<keyword evidence="8" id="KW-0464">Manganese</keyword>
<evidence type="ECO:0000256" key="10">
    <source>
        <dbReference type="ARBA" id="ARBA00023277"/>
    </source>
</evidence>
<keyword evidence="10" id="KW-0119">Carbohydrate metabolism</keyword>
<evidence type="ECO:0000256" key="8">
    <source>
        <dbReference type="ARBA" id="ARBA00023211"/>
    </source>
</evidence>
<dbReference type="GO" id="GO:0046496">
    <property type="term" value="P:nicotinamide nucleotide metabolic process"/>
    <property type="evidence" value="ECO:0007669"/>
    <property type="project" value="UniProtKB-ARBA"/>
</dbReference>
<dbReference type="PROSITE" id="PS01085">
    <property type="entry name" value="RIBUL_P_3_EPIMER_1"/>
    <property type="match status" value="1"/>
</dbReference>